<dbReference type="InterPro" id="IPR002073">
    <property type="entry name" value="PDEase_catalytic_dom"/>
</dbReference>
<feature type="region of interest" description="Disordered" evidence="10">
    <location>
        <begin position="655"/>
        <end position="735"/>
    </location>
</feature>
<dbReference type="InterPro" id="IPR003607">
    <property type="entry name" value="HD/PDEase_dom"/>
</dbReference>
<feature type="binding site" evidence="8">
    <location>
        <position position="259"/>
    </location>
    <ligand>
        <name>Zn(2+)</name>
        <dbReference type="ChEBI" id="CHEBI:29105"/>
        <label>1</label>
    </ligand>
</feature>
<feature type="domain" description="PDEase" evidence="11">
    <location>
        <begin position="142"/>
        <end position="463"/>
    </location>
</feature>
<evidence type="ECO:0000259" key="11">
    <source>
        <dbReference type="PROSITE" id="PS51845"/>
    </source>
</evidence>
<dbReference type="GO" id="GO:0007165">
    <property type="term" value="P:signal transduction"/>
    <property type="evidence" value="ECO:0007669"/>
    <property type="project" value="InterPro"/>
</dbReference>
<protein>
    <recommendedName>
        <fullName evidence="9">Phosphodiesterase</fullName>
        <ecNumber evidence="9">3.1.4.-</ecNumber>
    </recommendedName>
</protein>
<feature type="compositionally biased region" description="Low complexity" evidence="10">
    <location>
        <begin position="491"/>
        <end position="507"/>
    </location>
</feature>
<dbReference type="InterPro" id="IPR023174">
    <property type="entry name" value="PDEase_CS"/>
</dbReference>
<dbReference type="RefSeq" id="XP_026742379.1">
    <property type="nucleotide sequence ID" value="XM_026886578.1"/>
</dbReference>
<organism evidence="12 13">
    <name type="scientific">Trichoplusia ni</name>
    <name type="common">Cabbage looper</name>
    <dbReference type="NCBI Taxonomy" id="7111"/>
    <lineage>
        <taxon>Eukaryota</taxon>
        <taxon>Metazoa</taxon>
        <taxon>Ecdysozoa</taxon>
        <taxon>Arthropoda</taxon>
        <taxon>Hexapoda</taxon>
        <taxon>Insecta</taxon>
        <taxon>Pterygota</taxon>
        <taxon>Neoptera</taxon>
        <taxon>Endopterygota</taxon>
        <taxon>Lepidoptera</taxon>
        <taxon>Glossata</taxon>
        <taxon>Ditrysia</taxon>
        <taxon>Noctuoidea</taxon>
        <taxon>Noctuidae</taxon>
        <taxon>Plusiinae</taxon>
        <taxon>Trichoplusia</taxon>
    </lineage>
</organism>
<evidence type="ECO:0000256" key="5">
    <source>
        <dbReference type="ARBA" id="ARBA00061458"/>
    </source>
</evidence>
<dbReference type="GeneID" id="113504323"/>
<feature type="binding site" evidence="8">
    <location>
        <position position="222"/>
    </location>
    <ligand>
        <name>Zn(2+)</name>
        <dbReference type="ChEBI" id="CHEBI:29105"/>
        <label>1</label>
    </ligand>
</feature>
<evidence type="ECO:0000256" key="3">
    <source>
        <dbReference type="ARBA" id="ARBA00022723"/>
    </source>
</evidence>
<dbReference type="Proteomes" id="UP000322000">
    <property type="component" value="Chromosome 21"/>
</dbReference>
<evidence type="ECO:0000256" key="6">
    <source>
        <dbReference type="PIRSR" id="PIRSR623088-1"/>
    </source>
</evidence>
<feature type="active site" description="Proton donor" evidence="6">
    <location>
        <position position="218"/>
    </location>
</feature>
<name>A0A7E5WNX2_TRINI</name>
<feature type="compositionally biased region" description="Basic and acidic residues" evidence="10">
    <location>
        <begin position="673"/>
        <end position="684"/>
    </location>
</feature>
<sequence>MQQCGFCSMISGLLRRAMCVGSQRGSSDSYYRELGDQDTLSVLFQKIEDKSSDFSDDAEEETSMCNGRREEASPASSRGHAAGHIETQIDVIIEPVKIPEEKFPELENMKPRNLSASRFLTMQRRRKRRLLTRTLNKEHALLDDLSAGQVQCILNQSVHWHFNAFTLENVSGGRCLPVLCIHLFQLYGLLSHFKLDAAKAWKLFTLIEEGYISTNPYHNSIHAADVTQAMHCFLQQKQIRDHLTPLEIMASLLAAIAHDMDHPGVNQPFLIATSNHLAALYRNTSVLENHHWRSAMSCLIESGILDQMPSGRTTLENQISSLILATDITRQQEYLSRFKRHLDTNTLDMKNSEHRQLVLQIALKCADISNPCRPWEISKKWSLKVCEEFFRQGDYERQLNLPVTALCDRHNTSIPKIQTGFFKFVVTPLISEWHRFLHNDLSTQMLNNLVYNQHKWEAMIHDEVNEETRTEISDADMVEDDIETLSGTNMSDSSELLLPPRRSSQPSKQNSFKEQLRRFSVPLNVFQDSKFKNKARASSLAEPRTRGHGSRTSSEHSIHSQLSARAQGESAAEPAEKVLSSENLLPESTIASITTPVQATLLNTVIKDGSWKLVRQQTFPPLETKSREHSLATRPMFTSNEDAINLSRFRPDFLRLDSGPGKKDPKFSNLYVRDTEKTETDDACRSNVETATPPQNLEKENKEPKPSRKESSTVGSQLRDNLTSMPLGLDSDPLLRRRKSMPTDVLAFSESLSPKEKKMREVPTALPQFLRRTMSGKEAWTRRRGSAPSPVAPSELRGLAALGSMRHSVNGGRRKPSPIVTCQQWLAKATYSVQERTLQQFPRRSSLPVEVFHHTDSAESK</sequence>
<feature type="region of interest" description="Disordered" evidence="10">
    <location>
        <begin position="51"/>
        <end position="82"/>
    </location>
</feature>
<evidence type="ECO:0000256" key="10">
    <source>
        <dbReference type="SAM" id="MobiDB-lite"/>
    </source>
</evidence>
<feature type="compositionally biased region" description="Basic and acidic residues" evidence="10">
    <location>
        <begin position="655"/>
        <end position="666"/>
    </location>
</feature>
<comment type="pathway">
    <text evidence="2">Purine metabolism; 3',5'-cyclic AMP degradation; AMP from 3',5'-cyclic AMP: step 1/1.</text>
</comment>
<reference evidence="13" key="1">
    <citation type="submission" date="2025-08" db="UniProtKB">
        <authorList>
            <consortium name="RefSeq"/>
        </authorList>
    </citation>
    <scope>IDENTIFICATION</scope>
</reference>
<feature type="compositionally biased region" description="Polar residues" evidence="10">
    <location>
        <begin position="712"/>
        <end position="724"/>
    </location>
</feature>
<dbReference type="PRINTS" id="PR00387">
    <property type="entry name" value="PDIESTERASE1"/>
</dbReference>
<dbReference type="GO" id="GO:0004115">
    <property type="term" value="F:3',5'-cyclic-AMP phosphodiesterase activity"/>
    <property type="evidence" value="ECO:0007669"/>
    <property type="project" value="UniProtKB-EC"/>
</dbReference>
<dbReference type="GO" id="GO:0046872">
    <property type="term" value="F:metal ion binding"/>
    <property type="evidence" value="ECO:0007669"/>
    <property type="project" value="UniProtKB-KW"/>
</dbReference>
<dbReference type="PROSITE" id="PS00126">
    <property type="entry name" value="PDEASE_I_1"/>
    <property type="match status" value="1"/>
</dbReference>
<dbReference type="Gene3D" id="1.10.1300.10">
    <property type="entry name" value="3'5'-cyclic nucleotide phosphodiesterase, catalytic domain"/>
    <property type="match status" value="1"/>
</dbReference>
<feature type="binding site" evidence="7">
    <location>
        <position position="367"/>
    </location>
    <ligand>
        <name>AMP</name>
        <dbReference type="ChEBI" id="CHEBI:456215"/>
    </ligand>
</feature>
<comment type="catalytic activity">
    <reaction evidence="1">
        <text>3',5'-cyclic AMP + H2O = AMP + H(+)</text>
        <dbReference type="Rhea" id="RHEA:25277"/>
        <dbReference type="ChEBI" id="CHEBI:15377"/>
        <dbReference type="ChEBI" id="CHEBI:15378"/>
        <dbReference type="ChEBI" id="CHEBI:58165"/>
        <dbReference type="ChEBI" id="CHEBI:456215"/>
        <dbReference type="EC" id="3.1.4.53"/>
    </reaction>
</comment>
<dbReference type="OrthoDB" id="189220at2759"/>
<evidence type="ECO:0000256" key="1">
    <source>
        <dbReference type="ARBA" id="ARBA00000621"/>
    </source>
</evidence>
<dbReference type="AlphaFoldDB" id="A0A7E5WNX2"/>
<evidence type="ECO:0000313" key="13">
    <source>
        <dbReference type="RefSeq" id="XP_026742379.1"/>
    </source>
</evidence>
<dbReference type="PROSITE" id="PS51845">
    <property type="entry name" value="PDEASE_I_2"/>
    <property type="match status" value="1"/>
</dbReference>
<keyword evidence="4 9" id="KW-0378">Hydrolase</keyword>
<keyword evidence="12" id="KW-1185">Reference proteome</keyword>
<dbReference type="SMART" id="SM00471">
    <property type="entry name" value="HDc"/>
    <property type="match status" value="1"/>
</dbReference>
<feature type="region of interest" description="Disordered" evidence="10">
    <location>
        <begin position="534"/>
        <end position="575"/>
    </location>
</feature>
<accession>A0A7E5WNX2</accession>
<dbReference type="FunFam" id="1.10.1300.10:FF:000004">
    <property type="entry name" value="Phosphodiesterase"/>
    <property type="match status" value="1"/>
</dbReference>
<evidence type="ECO:0000256" key="7">
    <source>
        <dbReference type="PIRSR" id="PIRSR623088-2"/>
    </source>
</evidence>
<evidence type="ECO:0000256" key="4">
    <source>
        <dbReference type="ARBA" id="ARBA00022801"/>
    </source>
</evidence>
<feature type="compositionally biased region" description="Basic and acidic residues" evidence="10">
    <location>
        <begin position="697"/>
        <end position="711"/>
    </location>
</feature>
<evidence type="ECO:0000313" key="12">
    <source>
        <dbReference type="Proteomes" id="UP000322000"/>
    </source>
</evidence>
<dbReference type="InterPro" id="IPR023088">
    <property type="entry name" value="PDEase"/>
</dbReference>
<feature type="binding site" evidence="8">
    <location>
        <position position="259"/>
    </location>
    <ligand>
        <name>Zn(2+)</name>
        <dbReference type="ChEBI" id="CHEBI:29105"/>
        <label>2</label>
    </ligand>
</feature>
<feature type="region of interest" description="Disordered" evidence="10">
    <location>
        <begin position="485"/>
        <end position="513"/>
    </location>
</feature>
<evidence type="ECO:0000256" key="8">
    <source>
        <dbReference type="PIRSR" id="PIRSR623088-3"/>
    </source>
</evidence>
<feature type="binding site" evidence="7">
    <location>
        <position position="418"/>
    </location>
    <ligand>
        <name>AMP</name>
        <dbReference type="ChEBI" id="CHEBI:456215"/>
    </ligand>
</feature>
<feature type="binding site" evidence="8">
    <location>
        <position position="367"/>
    </location>
    <ligand>
        <name>Zn(2+)</name>
        <dbReference type="ChEBI" id="CHEBI:29105"/>
        <label>1</label>
    </ligand>
</feature>
<evidence type="ECO:0000256" key="9">
    <source>
        <dbReference type="RuleBase" id="RU363067"/>
    </source>
</evidence>
<dbReference type="CDD" id="cd00077">
    <property type="entry name" value="HDc"/>
    <property type="match status" value="1"/>
</dbReference>
<dbReference type="InterPro" id="IPR036971">
    <property type="entry name" value="PDEase_catalytic_dom_sf"/>
</dbReference>
<comment type="similarity">
    <text evidence="5">Belongs to the cyclic nucleotide phosphodiesterase family. PDE7 subfamily.</text>
</comment>
<keyword evidence="3 8" id="KW-0479">Metal-binding</keyword>
<feature type="binding site" evidence="8">
    <location>
        <position position="258"/>
    </location>
    <ligand>
        <name>Zn(2+)</name>
        <dbReference type="ChEBI" id="CHEBI:29105"/>
        <label>1</label>
    </ligand>
</feature>
<dbReference type="Pfam" id="PF00233">
    <property type="entry name" value="PDEase_I"/>
    <property type="match status" value="1"/>
</dbReference>
<gene>
    <name evidence="13" type="primary">LOC113504323</name>
</gene>
<comment type="cofactor">
    <cofactor evidence="9">
        <name>a divalent metal cation</name>
        <dbReference type="ChEBI" id="CHEBI:60240"/>
    </cofactor>
    <text evidence="9">Binds 2 divalent metal cations per subunit. Site 1 may preferentially bind zinc ions, while site 2 has a preference for magnesium and/or manganese ions.</text>
</comment>
<dbReference type="InParanoid" id="A0A7E5WNX2"/>
<feature type="binding site" evidence="7">
    <location>
        <position position="259"/>
    </location>
    <ligand>
        <name>AMP</name>
        <dbReference type="ChEBI" id="CHEBI:456215"/>
    </ligand>
</feature>
<dbReference type="KEGG" id="tnl:113504323"/>
<feature type="binding site" evidence="7">
    <location>
        <begin position="218"/>
        <end position="222"/>
    </location>
    <ligand>
        <name>AMP</name>
        <dbReference type="ChEBI" id="CHEBI:456215"/>
    </ligand>
</feature>
<dbReference type="EC" id="3.1.4.-" evidence="9"/>
<proteinExistence type="inferred from homology"/>
<evidence type="ECO:0000256" key="2">
    <source>
        <dbReference type="ARBA" id="ARBA00004703"/>
    </source>
</evidence>
<dbReference type="PANTHER" id="PTHR11347">
    <property type="entry name" value="CYCLIC NUCLEOTIDE PHOSPHODIESTERASE"/>
    <property type="match status" value="1"/>
</dbReference>
<dbReference type="SUPFAM" id="SSF109604">
    <property type="entry name" value="HD-domain/PDEase-like"/>
    <property type="match status" value="1"/>
</dbReference>